<dbReference type="PROSITE" id="PS00141">
    <property type="entry name" value="ASP_PROTEASE"/>
    <property type="match status" value="1"/>
</dbReference>
<dbReference type="GO" id="GO:0006508">
    <property type="term" value="P:proteolysis"/>
    <property type="evidence" value="ECO:0007669"/>
    <property type="project" value="InterPro"/>
</dbReference>
<feature type="compositionally biased region" description="Pro residues" evidence="8">
    <location>
        <begin position="1444"/>
        <end position="1454"/>
    </location>
</feature>
<evidence type="ECO:0000256" key="4">
    <source>
        <dbReference type="ARBA" id="ARBA00022722"/>
    </source>
</evidence>
<dbReference type="CDD" id="cd09274">
    <property type="entry name" value="RNase_HI_RT_Ty3"/>
    <property type="match status" value="1"/>
</dbReference>
<feature type="region of interest" description="Disordered" evidence="8">
    <location>
        <begin position="1861"/>
        <end position="1892"/>
    </location>
</feature>
<dbReference type="SUPFAM" id="SSF56672">
    <property type="entry name" value="DNA/RNA polymerases"/>
    <property type="match status" value="2"/>
</dbReference>
<evidence type="ECO:0000256" key="3">
    <source>
        <dbReference type="ARBA" id="ARBA00022695"/>
    </source>
</evidence>
<feature type="compositionally biased region" description="Pro residues" evidence="8">
    <location>
        <begin position="1794"/>
        <end position="1804"/>
    </location>
</feature>
<dbReference type="EMBL" id="VTPC01007943">
    <property type="protein sequence ID" value="KAF2893489.1"/>
    <property type="molecule type" value="Genomic_DNA"/>
</dbReference>
<comment type="caution">
    <text evidence="10">The sequence shown here is derived from an EMBL/GenBank/DDBJ whole genome shotgun (WGS) entry which is preliminary data.</text>
</comment>
<dbReference type="Pfam" id="PF00665">
    <property type="entry name" value="rve"/>
    <property type="match status" value="1"/>
</dbReference>
<reference evidence="10" key="1">
    <citation type="submission" date="2019-08" db="EMBL/GenBank/DDBJ databases">
        <title>The genome of the North American firefly Photinus pyralis.</title>
        <authorList>
            <consortium name="Photinus pyralis genome working group"/>
            <person name="Fallon T.R."/>
            <person name="Sander Lower S.E."/>
            <person name="Weng J.-K."/>
        </authorList>
    </citation>
    <scope>NUCLEOTIDE SEQUENCE</scope>
    <source>
        <strain evidence="10">TRF0915ILg1</strain>
        <tissue evidence="10">Whole body</tissue>
    </source>
</reference>
<evidence type="ECO:0000256" key="2">
    <source>
        <dbReference type="ARBA" id="ARBA00022679"/>
    </source>
</evidence>
<organism evidence="10 11">
    <name type="scientific">Ignelater luminosus</name>
    <name type="common">Cucubano</name>
    <name type="synonym">Pyrophorus luminosus</name>
    <dbReference type="NCBI Taxonomy" id="2038154"/>
    <lineage>
        <taxon>Eukaryota</taxon>
        <taxon>Metazoa</taxon>
        <taxon>Ecdysozoa</taxon>
        <taxon>Arthropoda</taxon>
        <taxon>Hexapoda</taxon>
        <taxon>Insecta</taxon>
        <taxon>Pterygota</taxon>
        <taxon>Neoptera</taxon>
        <taxon>Endopterygota</taxon>
        <taxon>Coleoptera</taxon>
        <taxon>Polyphaga</taxon>
        <taxon>Elateriformia</taxon>
        <taxon>Elateroidea</taxon>
        <taxon>Elateridae</taxon>
        <taxon>Agrypninae</taxon>
        <taxon>Pyrophorini</taxon>
        <taxon>Ignelater</taxon>
    </lineage>
</organism>
<feature type="region of interest" description="Disordered" evidence="8">
    <location>
        <begin position="794"/>
        <end position="822"/>
    </location>
</feature>
<feature type="compositionally biased region" description="Acidic residues" evidence="8">
    <location>
        <begin position="115"/>
        <end position="124"/>
    </location>
</feature>
<dbReference type="Gene3D" id="3.30.420.10">
    <property type="entry name" value="Ribonuclease H-like superfamily/Ribonuclease H"/>
    <property type="match status" value="1"/>
</dbReference>
<evidence type="ECO:0000313" key="11">
    <source>
        <dbReference type="Proteomes" id="UP000801492"/>
    </source>
</evidence>
<evidence type="ECO:0000313" key="10">
    <source>
        <dbReference type="EMBL" id="KAF2893489.1"/>
    </source>
</evidence>
<dbReference type="InterPro" id="IPR036397">
    <property type="entry name" value="RNaseH_sf"/>
</dbReference>
<dbReference type="Gene3D" id="3.10.10.10">
    <property type="entry name" value="HIV Type 1 Reverse Transcriptase, subunit A, domain 1"/>
    <property type="match status" value="1"/>
</dbReference>
<dbReference type="Gene3D" id="2.40.70.10">
    <property type="entry name" value="Acid Proteases"/>
    <property type="match status" value="1"/>
</dbReference>
<feature type="compositionally biased region" description="Polar residues" evidence="8">
    <location>
        <begin position="1882"/>
        <end position="1892"/>
    </location>
</feature>
<feature type="region of interest" description="Disordered" evidence="8">
    <location>
        <begin position="85"/>
        <end position="125"/>
    </location>
</feature>
<keyword evidence="5" id="KW-0255">Endonuclease</keyword>
<keyword evidence="3" id="KW-0548">Nucleotidyltransferase</keyword>
<accession>A0A8K0GBJ7</accession>
<dbReference type="InterPro" id="IPR050951">
    <property type="entry name" value="Retrovirus_Pol_polyprotein"/>
</dbReference>
<dbReference type="Gene3D" id="1.10.340.70">
    <property type="match status" value="1"/>
</dbReference>
<evidence type="ECO:0000256" key="5">
    <source>
        <dbReference type="ARBA" id="ARBA00022759"/>
    </source>
</evidence>
<dbReference type="InterPro" id="IPR001584">
    <property type="entry name" value="Integrase_cat-core"/>
</dbReference>
<keyword evidence="2" id="KW-0808">Transferase</keyword>
<evidence type="ECO:0000256" key="1">
    <source>
        <dbReference type="ARBA" id="ARBA00012493"/>
    </source>
</evidence>
<feature type="compositionally biased region" description="Low complexity" evidence="8">
    <location>
        <begin position="698"/>
        <end position="718"/>
    </location>
</feature>
<feature type="region of interest" description="Disordered" evidence="8">
    <location>
        <begin position="1143"/>
        <end position="1173"/>
    </location>
</feature>
<dbReference type="PANTHER" id="PTHR37984:SF5">
    <property type="entry name" value="PROTEIN NYNRIN-LIKE"/>
    <property type="match status" value="1"/>
</dbReference>
<feature type="region of interest" description="Disordered" evidence="8">
    <location>
        <begin position="753"/>
        <end position="775"/>
    </location>
</feature>
<feature type="region of interest" description="Disordered" evidence="8">
    <location>
        <begin position="698"/>
        <end position="735"/>
    </location>
</feature>
<dbReference type="GO" id="GO:0004190">
    <property type="term" value="F:aspartic-type endopeptidase activity"/>
    <property type="evidence" value="ECO:0007669"/>
    <property type="project" value="InterPro"/>
</dbReference>
<feature type="region of interest" description="Disordered" evidence="8">
    <location>
        <begin position="608"/>
        <end position="679"/>
    </location>
</feature>
<dbReference type="InterPro" id="IPR021109">
    <property type="entry name" value="Peptidase_aspartic_dom_sf"/>
</dbReference>
<dbReference type="GO" id="GO:0042575">
    <property type="term" value="C:DNA polymerase complex"/>
    <property type="evidence" value="ECO:0007669"/>
    <property type="project" value="UniProtKB-ARBA"/>
</dbReference>
<dbReference type="Proteomes" id="UP000801492">
    <property type="component" value="Unassembled WGS sequence"/>
</dbReference>
<dbReference type="FunFam" id="3.30.70.270:FF:000020">
    <property type="entry name" value="Transposon Tf2-6 polyprotein-like Protein"/>
    <property type="match status" value="1"/>
</dbReference>
<dbReference type="GO" id="GO:0015074">
    <property type="term" value="P:DNA integration"/>
    <property type="evidence" value="ECO:0007669"/>
    <property type="project" value="InterPro"/>
</dbReference>
<keyword evidence="11" id="KW-1185">Reference proteome</keyword>
<dbReference type="Pfam" id="PF17917">
    <property type="entry name" value="RT_RNaseH"/>
    <property type="match status" value="1"/>
</dbReference>
<dbReference type="Pfam" id="PF17921">
    <property type="entry name" value="Integrase_H2C2"/>
    <property type="match status" value="1"/>
</dbReference>
<dbReference type="SUPFAM" id="SSF50630">
    <property type="entry name" value="Acid proteases"/>
    <property type="match status" value="1"/>
</dbReference>
<dbReference type="EC" id="2.7.7.49" evidence="1"/>
<dbReference type="InterPro" id="IPR041588">
    <property type="entry name" value="Integrase_H2C2"/>
</dbReference>
<protein>
    <recommendedName>
        <fullName evidence="1">RNA-directed DNA polymerase</fullName>
        <ecNumber evidence="1">2.7.7.49</ecNumber>
    </recommendedName>
</protein>
<dbReference type="Gene3D" id="3.30.70.270">
    <property type="match status" value="2"/>
</dbReference>
<evidence type="ECO:0000256" key="6">
    <source>
        <dbReference type="ARBA" id="ARBA00022801"/>
    </source>
</evidence>
<evidence type="ECO:0000256" key="8">
    <source>
        <dbReference type="SAM" id="MobiDB-lite"/>
    </source>
</evidence>
<dbReference type="CDD" id="cd01647">
    <property type="entry name" value="RT_LTR"/>
    <property type="match status" value="1"/>
</dbReference>
<dbReference type="InterPro" id="IPR001969">
    <property type="entry name" value="Aspartic_peptidase_AS"/>
</dbReference>
<dbReference type="InterPro" id="IPR043502">
    <property type="entry name" value="DNA/RNA_pol_sf"/>
</dbReference>
<feature type="domain" description="Integrase catalytic" evidence="9">
    <location>
        <begin position="1598"/>
        <end position="1757"/>
    </location>
</feature>
<dbReference type="PANTHER" id="PTHR37984">
    <property type="entry name" value="PROTEIN CBG26694"/>
    <property type="match status" value="1"/>
</dbReference>
<gene>
    <name evidence="10" type="ORF">ILUMI_12684</name>
</gene>
<dbReference type="InterPro" id="IPR043128">
    <property type="entry name" value="Rev_trsase/Diguanyl_cyclase"/>
</dbReference>
<feature type="compositionally biased region" description="Pro residues" evidence="8">
    <location>
        <begin position="1863"/>
        <end position="1879"/>
    </location>
</feature>
<feature type="region of interest" description="Disordered" evidence="8">
    <location>
        <begin position="1765"/>
        <end position="1807"/>
    </location>
</feature>
<feature type="region of interest" description="Disordered" evidence="8">
    <location>
        <begin position="1429"/>
        <end position="1454"/>
    </location>
</feature>
<feature type="compositionally biased region" description="Polar residues" evidence="8">
    <location>
        <begin position="648"/>
        <end position="662"/>
    </location>
</feature>
<dbReference type="GO" id="GO:0004519">
    <property type="term" value="F:endonuclease activity"/>
    <property type="evidence" value="ECO:0007669"/>
    <property type="project" value="UniProtKB-KW"/>
</dbReference>
<dbReference type="OrthoDB" id="125159at2759"/>
<sequence length="1892" mass="212211">MIRLISVEKQHEVDARVDVRKRIVDLYERCNLSDQLRHHKTIDKDLEKMYERYTKLRDEFRREQNQSVRAKVYVISNSFEIDSNEDKTKIDDSGSTDNSVVPYMDCSDKSASESESNDESDDDMDSRFELLTPKKKNKKCINIQTREFCDLLHGLGVSSVAAASILDHFCKVAKLDRSDYRYSVRSLNENRLKYAKEAESVMIANFDMPKTIIHFDGKRCAGKNGEWVEHLVKYSISQGMPANDLSDSALWWCGPERLAQSQEFWPNNIVKLNPNSVECETELKPVTQRSLIIVETCDYSQAVQCTLERYRSTGKFKSEPKSGRPRKTTKIEDDAVIIMSKRNRRLTAPEITADLNSRREDPVSEVPQNDDYKKLVYLAEQPQTASATKRRTGVPRPVRSPENIEAVRASMLRSPRRSARKHASALRLSDRSVRRILRDDLHFHPYKMAIVQELSERKKQNRSFQEKWITDPETGFPFFAYSKTEDGVYCKPCCLFFHEGVGKGGHEDPGKLVTSSFRDWKKARNLNDCDFDLPIEAILNLNTIYIINEIIKFITISEDNYSFPPLDATLNHEAPSTSIIVQEVEHENNQMVMLITNVEALPSMIVNQMEDGNNPQAGKRQRGRPAAQFCVKNPPTFDNLGTPPSGRGTDNTPSGVHSTSDRSGLPATAKEPTDAAYFTRRRPEATYDAVAPASAPTVTPAHAAAASTTQSAGTVTAASDAETHEPPAAPAVMEPPPAKVSFTVIADVHRAHDDDAPAPTRAAVQPRRLPPSRARNIREPAAAAALDAISEVHQPEGPAASPPSAATPRSRQPATRPPPVLRPATAHIEGRLPTRQPPEPPPQLPRISAFLDGKPVDILVDTGATDNFVRAATSAAPVRRSAALHLRTAVATQGPVLDGTQILPLQLGPLNQKAEFYTTPGLRETAILGYKFLEEQRAVIDTSRRCIHLGDKQRTTVYYDIAGHDRQQDAPLPLAPDQVRHEFPAALHAGLRKLLADFRGVFNESPRPSTTTIQHTIRLKQETPFRQRPYRYSDAKKAVINQQVEEMLAAGVIEPSASEYASPIVIVKKKSGQHRFCVDYRRLNLITQDEAAPLPVIHDTIKDLKQAQVFSTLDLRVGILAGPDGRLQQKVHRLSDTRRRPVSIPGHAFRTQGGTGHFPTPDGTGSVNRLPPRVRYGVPRRRRRLLVKPRGAPATSSPRVRAAADAWTPVPAQEVSPRAVHLAQIRDAKPPTNRKELRAFLGVCGWLREYVAGFAELATPLTDLLVDKKKWSWSEAAAAAFDAVKDALANPLPLHRPDPSLTYVLQTDASGIGMAAVLYQRSDADDARRVISYTSAKFRPNERRYHSNEQEFLSVIWATRKFRPYLEDKPFILRTDNKSLTWLNTMKDTNAKLTRWSLELQRYQFTIQHCPGVENQLPDLLSRITAATRPDADDASDTDELVPPDQPTMPPPATAPVIAANPAAAVSLADEVKDAQRRDDAFTQPTIQMLQDLQANPPQHGWQRAFVKNYATDDGLLFFGPERKLYVPAEVRPRVLYSHHDAVLAGHPGADETIRSIAALFHWPTLARETRQYIQSCLLCAQYKRRPHQPAAPLRPRQPQQPFEVLACDLLGPYPVTAAGHRNIFVVTDVFTRWVEAFPLTTTSAADCIRCLEQEVFPRWGYPRAIISDNGPQFIGRAWDRACRRWGAQPWFTAVYTPSENPTERRNQELKKTLSIQLTNRPQNEWDIHLKDALFNIRRRRNAATGASPGRLLFGRDLPFPGDWDAVEPRPPIPAEERHSNARRRQREYLQARQPPPGAPPPPRFTRGARVLIKVPIHLKSRYPLGQKWTGLYRVLRRLGETDVYLIDAGDRIVKHHVDRLHPAPPRRPAPAPARPASPPADNNTGTAPRVQ</sequence>
<dbReference type="InterPro" id="IPR012337">
    <property type="entry name" value="RNaseH-like_sf"/>
</dbReference>
<dbReference type="GO" id="GO:0003964">
    <property type="term" value="F:RNA-directed DNA polymerase activity"/>
    <property type="evidence" value="ECO:0007669"/>
    <property type="project" value="UniProtKB-KW"/>
</dbReference>
<keyword evidence="6" id="KW-0378">Hydrolase</keyword>
<proteinExistence type="predicted"/>
<evidence type="ECO:0000259" key="9">
    <source>
        <dbReference type="PROSITE" id="PS50994"/>
    </source>
</evidence>
<dbReference type="PROSITE" id="PS50994">
    <property type="entry name" value="INTEGRASE"/>
    <property type="match status" value="1"/>
</dbReference>
<dbReference type="SUPFAM" id="SSF53098">
    <property type="entry name" value="Ribonuclease H-like"/>
    <property type="match status" value="1"/>
</dbReference>
<dbReference type="InterPro" id="IPR041373">
    <property type="entry name" value="RT_RNaseH"/>
</dbReference>
<feature type="compositionally biased region" description="Low complexity" evidence="8">
    <location>
        <begin position="798"/>
        <end position="814"/>
    </location>
</feature>
<dbReference type="GO" id="GO:0003676">
    <property type="term" value="F:nucleic acid binding"/>
    <property type="evidence" value="ECO:0007669"/>
    <property type="project" value="InterPro"/>
</dbReference>
<name>A0A8K0GBJ7_IGNLU</name>
<feature type="compositionally biased region" description="Acidic residues" evidence="8">
    <location>
        <begin position="1433"/>
        <end position="1442"/>
    </location>
</feature>
<evidence type="ECO:0000256" key="7">
    <source>
        <dbReference type="ARBA" id="ARBA00022918"/>
    </source>
</evidence>
<keyword evidence="4" id="KW-0540">Nuclease</keyword>
<dbReference type="CDD" id="cd00303">
    <property type="entry name" value="retropepsin_like"/>
    <property type="match status" value="1"/>
</dbReference>
<keyword evidence="7" id="KW-0695">RNA-directed DNA polymerase</keyword>